<name>A0A931LVW1_FIMGI</name>
<proteinExistence type="predicted"/>
<protein>
    <recommendedName>
        <fullName evidence="3">DUF1579 domain-containing protein</fullName>
    </recommendedName>
</protein>
<organism evidence="1 2">
    <name type="scientific">Fimbriimonas ginsengisoli</name>
    <dbReference type="NCBI Taxonomy" id="1005039"/>
    <lineage>
        <taxon>Bacteria</taxon>
        <taxon>Bacillati</taxon>
        <taxon>Armatimonadota</taxon>
        <taxon>Fimbriimonadia</taxon>
        <taxon>Fimbriimonadales</taxon>
        <taxon>Fimbriimonadaceae</taxon>
        <taxon>Fimbriimonas</taxon>
    </lineage>
</organism>
<sequence>MDKDRSIRVPTAELAKLEFLVGDFTGIETLYPPGNGDPITLRSIISGEWDSRDRFMRLHFLGIIPDRIYRSQLWIITAREAGDYGLWIFANDDHEPGMATGTIEDGSIVFTGQPRETEWGLQRFRFRYTREGTDTFSCLGEIWHPAGYRLFQSASYRRESP</sequence>
<evidence type="ECO:0000313" key="1">
    <source>
        <dbReference type="EMBL" id="MBI1757194.1"/>
    </source>
</evidence>
<comment type="caution">
    <text evidence="1">The sequence shown here is derived from an EMBL/GenBank/DDBJ whole genome shotgun (WGS) entry which is preliminary data.</text>
</comment>
<dbReference type="AlphaFoldDB" id="A0A931LVW1"/>
<gene>
    <name evidence="1" type="ORF">HYR64_08830</name>
</gene>
<dbReference type="EMBL" id="JACOSL010000056">
    <property type="protein sequence ID" value="MBI1757194.1"/>
    <property type="molecule type" value="Genomic_DNA"/>
</dbReference>
<dbReference type="Proteomes" id="UP000727962">
    <property type="component" value="Unassembled WGS sequence"/>
</dbReference>
<evidence type="ECO:0008006" key="3">
    <source>
        <dbReference type="Google" id="ProtNLM"/>
    </source>
</evidence>
<reference evidence="1" key="1">
    <citation type="submission" date="2020-07" db="EMBL/GenBank/DDBJ databases">
        <title>Huge and variable diversity of episymbiotic CPR bacteria and DPANN archaea in groundwater ecosystems.</title>
        <authorList>
            <person name="He C.Y."/>
            <person name="Keren R."/>
            <person name="Whittaker M."/>
            <person name="Farag I.F."/>
            <person name="Doudna J."/>
            <person name="Cate J.H.D."/>
            <person name="Banfield J.F."/>
        </authorList>
    </citation>
    <scope>NUCLEOTIDE SEQUENCE</scope>
    <source>
        <strain evidence="1">NC_groundwater_17_Pr7_B-0.1um_64_12</strain>
    </source>
</reference>
<accession>A0A931LVW1</accession>
<evidence type="ECO:0000313" key="2">
    <source>
        <dbReference type="Proteomes" id="UP000727962"/>
    </source>
</evidence>